<dbReference type="GO" id="GO:0006526">
    <property type="term" value="P:L-arginine biosynthetic process"/>
    <property type="evidence" value="ECO:0007669"/>
    <property type="project" value="UniProtKB-UniPathway"/>
</dbReference>
<evidence type="ECO:0000256" key="8">
    <source>
        <dbReference type="ARBA" id="ARBA00022679"/>
    </source>
</evidence>
<dbReference type="Proteomes" id="UP000605846">
    <property type="component" value="Unassembled WGS sequence"/>
</dbReference>
<dbReference type="PIRSF" id="PIRSF000521">
    <property type="entry name" value="Transaminase_4ab_Lys_Orn"/>
    <property type="match status" value="1"/>
</dbReference>
<keyword evidence="6 11" id="KW-0032">Aminotransferase</keyword>
<dbReference type="Pfam" id="PF00202">
    <property type="entry name" value="Aminotran_3"/>
    <property type="match status" value="1"/>
</dbReference>
<dbReference type="HAMAP" id="MF_01107">
    <property type="entry name" value="ArgD_aminotrans_3"/>
    <property type="match status" value="1"/>
</dbReference>
<organism evidence="11 12">
    <name type="scientific">Apophysomyces ossiformis</name>
    <dbReference type="NCBI Taxonomy" id="679940"/>
    <lineage>
        <taxon>Eukaryota</taxon>
        <taxon>Fungi</taxon>
        <taxon>Fungi incertae sedis</taxon>
        <taxon>Mucoromycota</taxon>
        <taxon>Mucoromycotina</taxon>
        <taxon>Mucoromycetes</taxon>
        <taxon>Mucorales</taxon>
        <taxon>Mucorineae</taxon>
        <taxon>Mucoraceae</taxon>
        <taxon>Apophysomyces</taxon>
    </lineage>
</organism>
<dbReference type="NCBIfam" id="TIGR00707">
    <property type="entry name" value="argD"/>
    <property type="match status" value="1"/>
</dbReference>
<comment type="similarity">
    <text evidence="4 10">Belongs to the class-III pyridoxal-phosphate-dependent aminotransferase family.</text>
</comment>
<comment type="cofactor">
    <cofactor evidence="1">
        <name>pyridoxal 5'-phosphate</name>
        <dbReference type="ChEBI" id="CHEBI:597326"/>
    </cofactor>
</comment>
<dbReference type="GO" id="GO:0003992">
    <property type="term" value="F:N2-acetyl-L-ornithine:2-oxoglutarate 5-aminotransferase activity"/>
    <property type="evidence" value="ECO:0007669"/>
    <property type="project" value="UniProtKB-EC"/>
</dbReference>
<name>A0A8H7ENT3_9FUNG</name>
<keyword evidence="12" id="KW-1185">Reference proteome</keyword>
<evidence type="ECO:0000256" key="5">
    <source>
        <dbReference type="ARBA" id="ARBA00012919"/>
    </source>
</evidence>
<evidence type="ECO:0000256" key="4">
    <source>
        <dbReference type="ARBA" id="ARBA00008954"/>
    </source>
</evidence>
<comment type="pathway">
    <text evidence="3">Amino-acid biosynthesis; L-arginine biosynthesis; N(2)-acetyl-L-ornithine from L-glutamate: step 4/4.</text>
</comment>
<dbReference type="FunFam" id="3.40.640.10:FF:000004">
    <property type="entry name" value="Acetylornithine aminotransferase"/>
    <property type="match status" value="1"/>
</dbReference>
<protein>
    <recommendedName>
        <fullName evidence="5">acetylornithine transaminase</fullName>
        <ecNumber evidence="5">2.6.1.11</ecNumber>
    </recommendedName>
</protein>
<keyword evidence="8 11" id="KW-0808">Transferase</keyword>
<gene>
    <name evidence="11" type="primary">ARG8</name>
    <name evidence="11" type="ORF">EC973_002167</name>
</gene>
<dbReference type="EC" id="2.6.1.11" evidence="5"/>
<dbReference type="Gene3D" id="3.40.640.10">
    <property type="entry name" value="Type I PLP-dependent aspartate aminotransferase-like (Major domain)"/>
    <property type="match status" value="1"/>
</dbReference>
<dbReference type="AlphaFoldDB" id="A0A8H7ENT3"/>
<keyword evidence="9 10" id="KW-0663">Pyridoxal phosphate</keyword>
<dbReference type="OrthoDB" id="5419315at2759"/>
<comment type="subcellular location">
    <subcellularLocation>
        <location evidence="2">Mitochondrion</location>
    </subcellularLocation>
</comment>
<dbReference type="GO" id="GO:0030170">
    <property type="term" value="F:pyridoxal phosphate binding"/>
    <property type="evidence" value="ECO:0007669"/>
    <property type="project" value="InterPro"/>
</dbReference>
<sequence length="420" mass="45455">MTHADSQVSDATRARVERFNRFTVTTYGRPDLIISHGKGCYVYDSDGREFLDFTAGIAVNALGHSDPEVAQVLFDQANKLVHTSNLYHNENAGALAEALVTTTTEHDGPARSWASQIFLANSGTEANEGALKFARKWGKYVAGPEKHKIVNFSNAFHGRSFGALSATPKEKYQEPFAPLVPGFSTVPYNNVDEAIAAITDETCGVILEPIQGEGGIHPATQEFLSAVRKRCDEKNALLIFDEIQCGLGRTGTLWGYQQFKDIQPDILTMAKPLANGVPIGAIMVNEAVGDMMKLGEHGTTFGGNPLATAVGLNVFKRISQPSFLEKVQAGGKALKEDLQSLQQQYPEIIKDVRGKGLLIGVEFTQDPSPLVKLARERGLLLVTAGCNTVRIIPPLILTREDAQKGVARFAGAVEAFAETL</sequence>
<dbReference type="GO" id="GO:0005759">
    <property type="term" value="C:mitochondrial matrix"/>
    <property type="evidence" value="ECO:0007669"/>
    <property type="project" value="TreeGrafter"/>
</dbReference>
<dbReference type="InterPro" id="IPR005814">
    <property type="entry name" value="Aminotrans_3"/>
</dbReference>
<evidence type="ECO:0000256" key="3">
    <source>
        <dbReference type="ARBA" id="ARBA00005024"/>
    </source>
</evidence>
<evidence type="ECO:0000313" key="12">
    <source>
        <dbReference type="Proteomes" id="UP000605846"/>
    </source>
</evidence>
<reference evidence="11" key="1">
    <citation type="submission" date="2020-01" db="EMBL/GenBank/DDBJ databases">
        <title>Genome Sequencing of Three Apophysomyces-Like Fungal Strains Confirms a Novel Fungal Genus in the Mucoromycota with divergent Burkholderia-like Endosymbiotic Bacteria.</title>
        <authorList>
            <person name="Stajich J.E."/>
            <person name="Macias A.M."/>
            <person name="Carter-House D."/>
            <person name="Lovett B."/>
            <person name="Kasson L.R."/>
            <person name="Berry K."/>
            <person name="Grigoriev I."/>
            <person name="Chang Y."/>
            <person name="Spatafora J."/>
            <person name="Kasson M.T."/>
        </authorList>
    </citation>
    <scope>NUCLEOTIDE SEQUENCE</scope>
    <source>
        <strain evidence="11">NRRL A-21654</strain>
    </source>
</reference>
<evidence type="ECO:0000313" key="11">
    <source>
        <dbReference type="EMBL" id="KAF7723229.1"/>
    </source>
</evidence>
<dbReference type="UniPathway" id="UPA00068">
    <property type="reaction ID" value="UER00109"/>
</dbReference>
<comment type="caution">
    <text evidence="11">The sequence shown here is derived from an EMBL/GenBank/DDBJ whole genome shotgun (WGS) entry which is preliminary data.</text>
</comment>
<dbReference type="EMBL" id="JABAYA010000159">
    <property type="protein sequence ID" value="KAF7723229.1"/>
    <property type="molecule type" value="Genomic_DNA"/>
</dbReference>
<evidence type="ECO:0000256" key="10">
    <source>
        <dbReference type="RuleBase" id="RU003560"/>
    </source>
</evidence>
<dbReference type="InterPro" id="IPR050103">
    <property type="entry name" value="Class-III_PLP-dep_AT"/>
</dbReference>
<dbReference type="InterPro" id="IPR015421">
    <property type="entry name" value="PyrdxlP-dep_Trfase_major"/>
</dbReference>
<dbReference type="SUPFAM" id="SSF53383">
    <property type="entry name" value="PLP-dependent transferases"/>
    <property type="match status" value="1"/>
</dbReference>
<proteinExistence type="inferred from homology"/>
<dbReference type="NCBIfam" id="NF002325">
    <property type="entry name" value="PRK01278.1"/>
    <property type="match status" value="1"/>
</dbReference>
<evidence type="ECO:0000256" key="2">
    <source>
        <dbReference type="ARBA" id="ARBA00004173"/>
    </source>
</evidence>
<evidence type="ECO:0000256" key="7">
    <source>
        <dbReference type="ARBA" id="ARBA00022605"/>
    </source>
</evidence>
<dbReference type="CDD" id="cd00610">
    <property type="entry name" value="OAT_like"/>
    <property type="match status" value="1"/>
</dbReference>
<dbReference type="GO" id="GO:0042802">
    <property type="term" value="F:identical protein binding"/>
    <property type="evidence" value="ECO:0007669"/>
    <property type="project" value="TreeGrafter"/>
</dbReference>
<dbReference type="PANTHER" id="PTHR11986">
    <property type="entry name" value="AMINOTRANSFERASE CLASS III"/>
    <property type="match status" value="1"/>
</dbReference>
<dbReference type="PROSITE" id="PS00600">
    <property type="entry name" value="AA_TRANSFER_CLASS_3"/>
    <property type="match status" value="1"/>
</dbReference>
<dbReference type="InterPro" id="IPR004636">
    <property type="entry name" value="AcOrn/SuccOrn_fam"/>
</dbReference>
<evidence type="ECO:0000256" key="6">
    <source>
        <dbReference type="ARBA" id="ARBA00022576"/>
    </source>
</evidence>
<dbReference type="InterPro" id="IPR015422">
    <property type="entry name" value="PyrdxlP-dep_Trfase_small"/>
</dbReference>
<dbReference type="InterPro" id="IPR049704">
    <property type="entry name" value="Aminotrans_3_PPA_site"/>
</dbReference>
<evidence type="ECO:0000256" key="9">
    <source>
        <dbReference type="ARBA" id="ARBA00022898"/>
    </source>
</evidence>
<dbReference type="InterPro" id="IPR015424">
    <property type="entry name" value="PyrdxlP-dep_Trfase"/>
</dbReference>
<accession>A0A8H7ENT3</accession>
<dbReference type="PANTHER" id="PTHR11986:SF79">
    <property type="entry name" value="ACETYLORNITHINE AMINOTRANSFERASE, MITOCHONDRIAL"/>
    <property type="match status" value="1"/>
</dbReference>
<evidence type="ECO:0000256" key="1">
    <source>
        <dbReference type="ARBA" id="ARBA00001933"/>
    </source>
</evidence>
<dbReference type="Gene3D" id="3.90.1150.10">
    <property type="entry name" value="Aspartate Aminotransferase, domain 1"/>
    <property type="match status" value="1"/>
</dbReference>
<keyword evidence="7" id="KW-0028">Amino-acid biosynthesis</keyword>